<keyword evidence="3" id="KW-1185">Reference proteome</keyword>
<dbReference type="EMBL" id="QJKJ01003862">
    <property type="protein sequence ID" value="RDX96529.1"/>
    <property type="molecule type" value="Genomic_DNA"/>
</dbReference>
<dbReference type="Proteomes" id="UP000257109">
    <property type="component" value="Unassembled WGS sequence"/>
</dbReference>
<evidence type="ECO:0000313" key="2">
    <source>
        <dbReference type="EMBL" id="RDX96529.1"/>
    </source>
</evidence>
<feature type="non-terminal residue" evidence="2">
    <location>
        <position position="1"/>
    </location>
</feature>
<proteinExistence type="predicted"/>
<evidence type="ECO:0000313" key="3">
    <source>
        <dbReference type="Proteomes" id="UP000257109"/>
    </source>
</evidence>
<dbReference type="STRING" id="157652.A0A371H167"/>
<dbReference type="Pfam" id="PF00078">
    <property type="entry name" value="RVT_1"/>
    <property type="match status" value="1"/>
</dbReference>
<dbReference type="OrthoDB" id="1743486at2759"/>
<evidence type="ECO:0000259" key="1">
    <source>
        <dbReference type="Pfam" id="PF00078"/>
    </source>
</evidence>
<dbReference type="PANTHER" id="PTHR48434">
    <property type="entry name" value="(RAPE) HYPOTHETICAL PROTEIN"/>
    <property type="match status" value="1"/>
</dbReference>
<dbReference type="Gene3D" id="3.30.70.270">
    <property type="match status" value="1"/>
</dbReference>
<organism evidence="2 3">
    <name type="scientific">Mucuna pruriens</name>
    <name type="common">Velvet bean</name>
    <name type="synonym">Dolichos pruriens</name>
    <dbReference type="NCBI Taxonomy" id="157652"/>
    <lineage>
        <taxon>Eukaryota</taxon>
        <taxon>Viridiplantae</taxon>
        <taxon>Streptophyta</taxon>
        <taxon>Embryophyta</taxon>
        <taxon>Tracheophyta</taxon>
        <taxon>Spermatophyta</taxon>
        <taxon>Magnoliopsida</taxon>
        <taxon>eudicotyledons</taxon>
        <taxon>Gunneridae</taxon>
        <taxon>Pentapetalae</taxon>
        <taxon>rosids</taxon>
        <taxon>fabids</taxon>
        <taxon>Fabales</taxon>
        <taxon>Fabaceae</taxon>
        <taxon>Papilionoideae</taxon>
        <taxon>50 kb inversion clade</taxon>
        <taxon>NPAAA clade</taxon>
        <taxon>indigoferoid/millettioid clade</taxon>
        <taxon>Phaseoleae</taxon>
        <taxon>Mucuna</taxon>
    </lineage>
</organism>
<dbReference type="InterPro" id="IPR000477">
    <property type="entry name" value="RT_dom"/>
</dbReference>
<feature type="domain" description="Reverse transcriptase" evidence="1">
    <location>
        <begin position="5"/>
        <end position="72"/>
    </location>
</feature>
<sequence length="223" mass="26619">MGVFQNAPSEFQNIMNNIFNQYMDFSLVYLDDVLIFSININQHIEHLKKFINIIKENSLVVLEKKSKIFQTKIAKTLFPPDFHYLSIHSQKTQTFYEFVLMDTDSIEILYTQDKQGNIQFSKIKILNILFHQDWNQPLFQQKSFSCSFLPQHYTYYDYMDTWSHTWDFIKVPKMWFIDFGLVPTIFPIDINEAYNYFSEKSSFVLGYHLISSVASQLITWIMT</sequence>
<protein>
    <submittedName>
        <fullName evidence="2">Enzymatic polyprotein</fullName>
    </submittedName>
</protein>
<dbReference type="AlphaFoldDB" id="A0A371H167"/>
<dbReference type="PANTHER" id="PTHR48434:SF1">
    <property type="entry name" value="(RAPE) HYPOTHETICAL PROTEIN"/>
    <property type="match status" value="1"/>
</dbReference>
<gene>
    <name evidence="2" type="ORF">CR513_20801</name>
</gene>
<dbReference type="InterPro" id="IPR043502">
    <property type="entry name" value="DNA/RNA_pol_sf"/>
</dbReference>
<comment type="caution">
    <text evidence="2">The sequence shown here is derived from an EMBL/GenBank/DDBJ whole genome shotgun (WGS) entry which is preliminary data.</text>
</comment>
<accession>A0A371H167</accession>
<dbReference type="SUPFAM" id="SSF56672">
    <property type="entry name" value="DNA/RNA polymerases"/>
    <property type="match status" value="1"/>
</dbReference>
<dbReference type="InterPro" id="IPR043128">
    <property type="entry name" value="Rev_trsase/Diguanyl_cyclase"/>
</dbReference>
<name>A0A371H167_MUCPR</name>
<reference evidence="2" key="1">
    <citation type="submission" date="2018-05" db="EMBL/GenBank/DDBJ databases">
        <title>Draft genome of Mucuna pruriens seed.</title>
        <authorList>
            <person name="Nnadi N.E."/>
            <person name="Vos R."/>
            <person name="Hasami M.H."/>
            <person name="Devisetty U.K."/>
            <person name="Aguiy J.C."/>
        </authorList>
    </citation>
    <scope>NUCLEOTIDE SEQUENCE [LARGE SCALE GENOMIC DNA]</scope>
    <source>
        <strain evidence="2">JCA_2017</strain>
    </source>
</reference>